<evidence type="ECO:0000313" key="2">
    <source>
        <dbReference type="Proteomes" id="UP000602124"/>
    </source>
</evidence>
<accession>A0A934MPS2</accession>
<gene>
    <name evidence="1" type="ORF">JEQ47_02690</name>
</gene>
<dbReference type="AlphaFoldDB" id="A0A934MPS2"/>
<dbReference type="EMBL" id="JAEKMH010000001">
    <property type="protein sequence ID" value="MBJ3783619.1"/>
    <property type="molecule type" value="Genomic_DNA"/>
</dbReference>
<proteinExistence type="predicted"/>
<keyword evidence="2" id="KW-1185">Reference proteome</keyword>
<dbReference type="Proteomes" id="UP000602124">
    <property type="component" value="Unassembled WGS sequence"/>
</dbReference>
<name>A0A934MPS2_9HYPH</name>
<sequence>MSQVFQSPRAFPVQRFVLVDDDGLPWLGTLVAVTAEGYAFHIDEIDSEIVLSEETLEDMFDRDAAVEIQGAPS</sequence>
<comment type="caution">
    <text evidence="1">The sequence shown here is derived from an EMBL/GenBank/DDBJ whole genome shotgun (WGS) entry which is preliminary data.</text>
</comment>
<dbReference type="RefSeq" id="WP_198874848.1">
    <property type="nucleotide sequence ID" value="NZ_JAEKMH010000001.1"/>
</dbReference>
<evidence type="ECO:0000313" key="1">
    <source>
        <dbReference type="EMBL" id="MBJ3783619.1"/>
    </source>
</evidence>
<reference evidence="1" key="1">
    <citation type="submission" date="2020-12" db="EMBL/GenBank/DDBJ databases">
        <title>Devosia sp. MSA67 isolated from Mo River.</title>
        <authorList>
            <person name="Ma F."/>
            <person name="Zi Z."/>
        </authorList>
    </citation>
    <scope>NUCLEOTIDE SEQUENCE</scope>
    <source>
        <strain evidence="1">MSA67</strain>
    </source>
</reference>
<protein>
    <submittedName>
        <fullName evidence="1">Uncharacterized protein</fullName>
    </submittedName>
</protein>
<organism evidence="1 2">
    <name type="scientific">Devosia sediminis</name>
    <dbReference type="NCBI Taxonomy" id="2798801"/>
    <lineage>
        <taxon>Bacteria</taxon>
        <taxon>Pseudomonadati</taxon>
        <taxon>Pseudomonadota</taxon>
        <taxon>Alphaproteobacteria</taxon>
        <taxon>Hyphomicrobiales</taxon>
        <taxon>Devosiaceae</taxon>
        <taxon>Devosia</taxon>
    </lineage>
</organism>